<keyword evidence="2" id="KW-0808">Transferase</keyword>
<sequence>MDNLIVEKLKSFFDLKSEIILAMLYGSCARGTEHKNSDADIAVAAHDVLTLDYRLSLQLELSILLKREIDLVDIRKIDGLLHYKVFTEGICIKKIKKQGEALFHKNFMKALYWYEDFYPIYERGRKSILEHAFG</sequence>
<organism evidence="2 3">
    <name type="scientific">Treponema pedis</name>
    <dbReference type="NCBI Taxonomy" id="409322"/>
    <lineage>
        <taxon>Bacteria</taxon>
        <taxon>Pseudomonadati</taxon>
        <taxon>Spirochaetota</taxon>
        <taxon>Spirochaetia</taxon>
        <taxon>Spirochaetales</taxon>
        <taxon>Treponemataceae</taxon>
        <taxon>Treponema</taxon>
    </lineage>
</organism>
<name>A0A7S6WRJ0_9SPIR</name>
<dbReference type="RefSeq" id="WP_194077164.1">
    <property type="nucleotide sequence ID" value="NZ_CP061839.1"/>
</dbReference>
<evidence type="ECO:0000313" key="3">
    <source>
        <dbReference type="Proteomes" id="UP000593915"/>
    </source>
</evidence>
<dbReference type="Pfam" id="PF18765">
    <property type="entry name" value="Polbeta"/>
    <property type="match status" value="1"/>
</dbReference>
<dbReference type="PANTHER" id="PTHR43852">
    <property type="entry name" value="NUCLEOTIDYLTRANSFERASE"/>
    <property type="match status" value="1"/>
</dbReference>
<dbReference type="CDD" id="cd05403">
    <property type="entry name" value="NT_KNTase_like"/>
    <property type="match status" value="1"/>
</dbReference>
<dbReference type="AlphaFoldDB" id="A0A7S6WRJ0"/>
<feature type="domain" description="Polymerase beta nucleotidyltransferase" evidence="1">
    <location>
        <begin position="7"/>
        <end position="96"/>
    </location>
</feature>
<proteinExistence type="predicted"/>
<dbReference type="InterPro" id="IPR043519">
    <property type="entry name" value="NT_sf"/>
</dbReference>
<evidence type="ECO:0000259" key="1">
    <source>
        <dbReference type="Pfam" id="PF18765"/>
    </source>
</evidence>
<evidence type="ECO:0000313" key="2">
    <source>
        <dbReference type="EMBL" id="QOW61689.1"/>
    </source>
</evidence>
<dbReference type="PANTHER" id="PTHR43852:SF2">
    <property type="entry name" value="PROTEIN ADENYLYLTRANSFERASE MNTA"/>
    <property type="match status" value="1"/>
</dbReference>
<dbReference type="NCBIfam" id="NF047752">
    <property type="entry name" value="MntA_antitoxin"/>
    <property type="match status" value="1"/>
</dbReference>
<dbReference type="GO" id="GO:0016740">
    <property type="term" value="F:transferase activity"/>
    <property type="evidence" value="ECO:0007669"/>
    <property type="project" value="UniProtKB-KW"/>
</dbReference>
<accession>A0A7S6WRJ0</accession>
<dbReference type="Proteomes" id="UP000593915">
    <property type="component" value="Chromosome"/>
</dbReference>
<dbReference type="SUPFAM" id="SSF81301">
    <property type="entry name" value="Nucleotidyltransferase"/>
    <property type="match status" value="1"/>
</dbReference>
<reference evidence="2 3" key="1">
    <citation type="submission" date="2020-09" db="EMBL/GenBank/DDBJ databases">
        <title>Characterization of Treponema spp. from bovine digital dermatitis in Korea.</title>
        <authorList>
            <person name="Espiritu H.M."/>
            <person name="Cho Y.I."/>
            <person name="Mamuad L."/>
        </authorList>
    </citation>
    <scope>NUCLEOTIDE SEQUENCE [LARGE SCALE GENOMIC DNA]</scope>
    <source>
        <strain evidence="2 3">KS1</strain>
    </source>
</reference>
<dbReference type="Gene3D" id="3.30.460.10">
    <property type="entry name" value="Beta Polymerase, domain 2"/>
    <property type="match status" value="1"/>
</dbReference>
<dbReference type="InterPro" id="IPR041633">
    <property type="entry name" value="Polbeta"/>
</dbReference>
<protein>
    <submittedName>
        <fullName evidence="2">Nucleotidyltransferase domain-containing protein</fullName>
    </submittedName>
</protein>
<dbReference type="EMBL" id="CP061839">
    <property type="protein sequence ID" value="QOW61689.1"/>
    <property type="molecule type" value="Genomic_DNA"/>
</dbReference>
<gene>
    <name evidence="2" type="ORF">IFE08_04775</name>
</gene>
<dbReference type="InterPro" id="IPR052930">
    <property type="entry name" value="TA_antitoxin_MntA"/>
</dbReference>